<gene>
    <name evidence="2" type="ORF">PR048_032271</name>
</gene>
<feature type="region of interest" description="Disordered" evidence="1">
    <location>
        <begin position="364"/>
        <end position="414"/>
    </location>
</feature>
<reference evidence="2 3" key="1">
    <citation type="submission" date="2023-02" db="EMBL/GenBank/DDBJ databases">
        <title>LHISI_Scaffold_Assembly.</title>
        <authorList>
            <person name="Stuart O.P."/>
            <person name="Cleave R."/>
            <person name="Magrath M.J.L."/>
            <person name="Mikheyev A.S."/>
        </authorList>
    </citation>
    <scope>NUCLEOTIDE SEQUENCE [LARGE SCALE GENOMIC DNA]</scope>
    <source>
        <strain evidence="2">Daus_M_001</strain>
        <tissue evidence="2">Leg muscle</tissue>
    </source>
</reference>
<dbReference type="Proteomes" id="UP001159363">
    <property type="component" value="Chromosome 15"/>
</dbReference>
<accession>A0ABQ9G4Y4</accession>
<comment type="caution">
    <text evidence="2">The sequence shown here is derived from an EMBL/GenBank/DDBJ whole genome shotgun (WGS) entry which is preliminary data.</text>
</comment>
<dbReference type="PANTHER" id="PTHR46114:SF2">
    <property type="entry name" value="CULLIN N-TERMINAL DOMAIN-CONTAINING PROTEIN"/>
    <property type="match status" value="1"/>
</dbReference>
<proteinExistence type="predicted"/>
<evidence type="ECO:0000256" key="1">
    <source>
        <dbReference type="SAM" id="MobiDB-lite"/>
    </source>
</evidence>
<evidence type="ECO:0000313" key="3">
    <source>
        <dbReference type="Proteomes" id="UP001159363"/>
    </source>
</evidence>
<evidence type="ECO:0000313" key="2">
    <source>
        <dbReference type="EMBL" id="KAJ8866428.1"/>
    </source>
</evidence>
<feature type="region of interest" description="Disordered" evidence="1">
    <location>
        <begin position="808"/>
        <end position="832"/>
    </location>
</feature>
<sequence length="832" mass="92529">MPLVGGFSLGSPVSLAPFIPAPLHIHFNHSHWLSRPRLRAPQRPSYRTPAKHAEKRLVESRYPELLLDTTPVVIPLNGNVKCTLANPGLVRATLQERGVVEVRLSNSRPTVDVDARRRFSPGRRSADPDSYPCGYHPRQETCLHYTISTTQHQEDPEKLRSIQSEPLVAVLPRQVPPAAVKLGHAGRLVSARLGEVTSLRIQLPSDQQKTAMKSYRAMGCSMYLKLHFLDSYTESSPDNLVDVSDENVERFHQPISTKEKRRQDKWSPTVRQLASYQGEPGSIPVRVTPEFSQVGVVSDDAAGLRVFSGISRFPRPGIPMLLHITSFVRAADKSPLNYRNSLTEVRTLHAGAISEIKVRIGIRRSDKGRKKNPPVRSTEARKPKTAGSEEGTNIKRRRQRWKGSGSNGSGVDGTAAVMGLPLEGVCGGEEVIIYESLDKGWLACSPPTGFAPDFRMWESSRTMPLVGGFSRESSVSSPFHSGADNKMLKETRVVEIPPRIFSAQFLKSRREILQQLRTTSASREPRTAKFRTKRLGALEEGVAGFITMGSSESGTRSGIPLLIVSLKPTRTLPVGNHCEDQPLLTPPGGKNRRKALSGESGTGELVKERRKNTARKDRPLEMENQWRRELNSLRKSRALRTFGDPTREWLFTLSLSKSRSSSLNGGLSSDDGLVSWSSGRASGGGRQDGAQSPHRSELIYSVLNSRLIPRNGSDMIVGGERRGMKVRRAITQEARILFRKESRRGCYKPFYVSHADDLQRIEFLHLPEEFSSVLLPEPTTIEAHRASELEFMRVGSLGDCATLSDRRRARKITSGAGKDQREENLRQRASKQ</sequence>
<feature type="region of interest" description="Disordered" evidence="1">
    <location>
        <begin position="576"/>
        <end position="620"/>
    </location>
</feature>
<name>A0ABQ9G4Y4_9NEOP</name>
<organism evidence="2 3">
    <name type="scientific">Dryococelus australis</name>
    <dbReference type="NCBI Taxonomy" id="614101"/>
    <lineage>
        <taxon>Eukaryota</taxon>
        <taxon>Metazoa</taxon>
        <taxon>Ecdysozoa</taxon>
        <taxon>Arthropoda</taxon>
        <taxon>Hexapoda</taxon>
        <taxon>Insecta</taxon>
        <taxon>Pterygota</taxon>
        <taxon>Neoptera</taxon>
        <taxon>Polyneoptera</taxon>
        <taxon>Phasmatodea</taxon>
        <taxon>Verophasmatodea</taxon>
        <taxon>Anareolatae</taxon>
        <taxon>Phasmatidae</taxon>
        <taxon>Eurycanthinae</taxon>
        <taxon>Dryococelus</taxon>
    </lineage>
</organism>
<protein>
    <submittedName>
        <fullName evidence="2">Uncharacterized protein</fullName>
    </submittedName>
</protein>
<keyword evidence="3" id="KW-1185">Reference proteome</keyword>
<dbReference type="PANTHER" id="PTHR46114">
    <property type="entry name" value="APPLE DOMAIN-CONTAINING PROTEIN"/>
    <property type="match status" value="1"/>
</dbReference>
<dbReference type="EMBL" id="JARBHB010000016">
    <property type="protein sequence ID" value="KAJ8866428.1"/>
    <property type="molecule type" value="Genomic_DNA"/>
</dbReference>
<feature type="compositionally biased region" description="Basic residues" evidence="1">
    <location>
        <begin position="364"/>
        <end position="373"/>
    </location>
</feature>